<feature type="transmembrane region" description="Helical" evidence="6">
    <location>
        <begin position="6"/>
        <end position="26"/>
    </location>
</feature>
<dbReference type="GO" id="GO:0016787">
    <property type="term" value="F:hydrolase activity"/>
    <property type="evidence" value="ECO:0007669"/>
    <property type="project" value="TreeGrafter"/>
</dbReference>
<dbReference type="Proteomes" id="UP000538196">
    <property type="component" value="Unassembled WGS sequence"/>
</dbReference>
<proteinExistence type="inferred from homology"/>
<dbReference type="InterPro" id="IPR012506">
    <property type="entry name" value="TMEM86B-like"/>
</dbReference>
<feature type="transmembrane region" description="Helical" evidence="6">
    <location>
        <begin position="76"/>
        <end position="97"/>
    </location>
</feature>
<comment type="caution">
    <text evidence="7">The sequence shown here is derived from an EMBL/GenBank/DDBJ whole genome shotgun (WGS) entry which is preliminary data.</text>
</comment>
<sequence>MALPFLPYVVVGIVHLVAIAVGADGAVAATKPLLMPALLFALLLALPPAARRSGTALWAGLGILSGWLGDVSLMDAGIGFLIGLGFFLLGHIAYIVLFVRRMRAGRPRWWSAVYAVWFVALLVVLAPHAGALLVPLAVYGLTLAVLGVAGSACSPWIAAGSACFVVSDSLLGLDRFLPGFSMPQVDLAIMVTYIAAQGLIAFGVVRRARSAALVPALG</sequence>
<evidence type="ECO:0000256" key="6">
    <source>
        <dbReference type="SAM" id="Phobius"/>
    </source>
</evidence>
<dbReference type="PANTHER" id="PTHR31885">
    <property type="entry name" value="GH04784P"/>
    <property type="match status" value="1"/>
</dbReference>
<keyword evidence="4 6" id="KW-1133">Transmembrane helix</keyword>
<feature type="transmembrane region" description="Helical" evidence="6">
    <location>
        <begin position="109"/>
        <end position="126"/>
    </location>
</feature>
<evidence type="ECO:0000256" key="3">
    <source>
        <dbReference type="ARBA" id="ARBA00022692"/>
    </source>
</evidence>
<dbReference type="EMBL" id="JACHVP010000001">
    <property type="protein sequence ID" value="MBB2965916.1"/>
    <property type="molecule type" value="Genomic_DNA"/>
</dbReference>
<evidence type="ECO:0000313" key="7">
    <source>
        <dbReference type="EMBL" id="MBB2965916.1"/>
    </source>
</evidence>
<organism evidence="7 8">
    <name type="scientific">Leifsonia aquatica</name>
    <name type="common">Corynebacterium aquaticum</name>
    <dbReference type="NCBI Taxonomy" id="144185"/>
    <lineage>
        <taxon>Bacteria</taxon>
        <taxon>Bacillati</taxon>
        <taxon>Actinomycetota</taxon>
        <taxon>Actinomycetes</taxon>
        <taxon>Micrococcales</taxon>
        <taxon>Microbacteriaceae</taxon>
        <taxon>Leifsonia</taxon>
    </lineage>
</organism>
<evidence type="ECO:0000256" key="4">
    <source>
        <dbReference type="ARBA" id="ARBA00022989"/>
    </source>
</evidence>
<comment type="similarity">
    <text evidence="2">Belongs to the TMEM86 family.</text>
</comment>
<evidence type="ECO:0000256" key="5">
    <source>
        <dbReference type="ARBA" id="ARBA00023136"/>
    </source>
</evidence>
<evidence type="ECO:0000256" key="1">
    <source>
        <dbReference type="ARBA" id="ARBA00004141"/>
    </source>
</evidence>
<keyword evidence="8" id="KW-1185">Reference proteome</keyword>
<dbReference type="GO" id="GO:0016020">
    <property type="term" value="C:membrane"/>
    <property type="evidence" value="ECO:0007669"/>
    <property type="project" value="UniProtKB-SubCell"/>
</dbReference>
<evidence type="ECO:0000256" key="2">
    <source>
        <dbReference type="ARBA" id="ARBA00007375"/>
    </source>
</evidence>
<name>A0A7W4YHG2_LEIAQ</name>
<accession>A0A7W4YHG2</accession>
<keyword evidence="5 6" id="KW-0472">Membrane</keyword>
<comment type="subcellular location">
    <subcellularLocation>
        <location evidence="1">Membrane</location>
        <topology evidence="1">Multi-pass membrane protein</topology>
    </subcellularLocation>
</comment>
<feature type="transmembrane region" description="Helical" evidence="6">
    <location>
        <begin position="185"/>
        <end position="205"/>
    </location>
</feature>
<protein>
    <submittedName>
        <fullName evidence="7">Putative membrane protein YhhN</fullName>
    </submittedName>
</protein>
<dbReference type="AlphaFoldDB" id="A0A7W4YHG2"/>
<dbReference type="Pfam" id="PF07947">
    <property type="entry name" value="YhhN"/>
    <property type="match status" value="1"/>
</dbReference>
<keyword evidence="3 6" id="KW-0812">Transmembrane</keyword>
<evidence type="ECO:0000313" key="8">
    <source>
        <dbReference type="Proteomes" id="UP000538196"/>
    </source>
</evidence>
<dbReference type="PANTHER" id="PTHR31885:SF6">
    <property type="entry name" value="GH04784P"/>
    <property type="match status" value="1"/>
</dbReference>
<gene>
    <name evidence="7" type="ORF">FHX33_000648</name>
</gene>
<dbReference type="RefSeq" id="WP_021758803.1">
    <property type="nucleotide sequence ID" value="NZ_JACHVP010000001.1"/>
</dbReference>
<reference evidence="7 8" key="1">
    <citation type="submission" date="2020-08" db="EMBL/GenBank/DDBJ databases">
        <title>Sequencing the genomes of 1000 actinobacteria strains.</title>
        <authorList>
            <person name="Klenk H.-P."/>
        </authorList>
    </citation>
    <scope>NUCLEOTIDE SEQUENCE [LARGE SCALE GENOMIC DNA]</scope>
    <source>
        <strain evidence="7 8">DSM 20146</strain>
    </source>
</reference>